<dbReference type="SUPFAM" id="SSF46955">
    <property type="entry name" value="Putative DNA-binding domain"/>
    <property type="match status" value="1"/>
</dbReference>
<dbReference type="InterPro" id="IPR000551">
    <property type="entry name" value="MerR-type_HTH_dom"/>
</dbReference>
<name>A0ABQ5VD39_9PROT</name>
<evidence type="ECO:0000259" key="2">
    <source>
        <dbReference type="PROSITE" id="PS50937"/>
    </source>
</evidence>
<evidence type="ECO:0000256" key="1">
    <source>
        <dbReference type="ARBA" id="ARBA00023125"/>
    </source>
</evidence>
<reference evidence="3" key="2">
    <citation type="submission" date="2023-01" db="EMBL/GenBank/DDBJ databases">
        <title>Draft genome sequence of Algimonas ampicilliniresistens strain NBRC 108219.</title>
        <authorList>
            <person name="Sun Q."/>
            <person name="Mori K."/>
        </authorList>
    </citation>
    <scope>NUCLEOTIDE SEQUENCE</scope>
    <source>
        <strain evidence="3">NBRC 108219</strain>
    </source>
</reference>
<dbReference type="InterPro" id="IPR047057">
    <property type="entry name" value="MerR_fam"/>
</dbReference>
<dbReference type="PANTHER" id="PTHR30204">
    <property type="entry name" value="REDOX-CYCLING DRUG-SENSING TRANSCRIPTIONAL ACTIVATOR SOXR"/>
    <property type="match status" value="1"/>
</dbReference>
<feature type="domain" description="HTH merR-type" evidence="2">
    <location>
        <begin position="22"/>
        <end position="89"/>
    </location>
</feature>
<reference evidence="3" key="1">
    <citation type="journal article" date="2014" name="Int. J. Syst. Evol. Microbiol.">
        <title>Complete genome of a new Firmicutes species belonging to the dominant human colonic microbiota ('Ruminococcus bicirculans') reveals two chromosomes and a selective capacity to utilize plant glucans.</title>
        <authorList>
            <consortium name="NISC Comparative Sequencing Program"/>
            <person name="Wegmann U."/>
            <person name="Louis P."/>
            <person name="Goesmann A."/>
            <person name="Henrissat B."/>
            <person name="Duncan S.H."/>
            <person name="Flint H.J."/>
        </authorList>
    </citation>
    <scope>NUCLEOTIDE SEQUENCE</scope>
    <source>
        <strain evidence="3">NBRC 108219</strain>
    </source>
</reference>
<comment type="caution">
    <text evidence="3">The sequence shown here is derived from an EMBL/GenBank/DDBJ whole genome shotgun (WGS) entry which is preliminary data.</text>
</comment>
<sequence length="172" mass="19658">MLDGMNIHKGQNKASKSDVANAWTIREFADMFGVTTRTVRFYEDKGLLSPERIGQSRTFHRQDRAKFERILRGKRLGFSLDDMRAVFDVLEGRITDASELRRRRDNFQAVIDGLADRRRDVEQLAEDMGEIVAVIDAHLEDNSDVTNQDVSTLADRYQAAFKNHLIAQQGSI</sequence>
<keyword evidence="4" id="KW-1185">Reference proteome</keyword>
<dbReference type="PANTHER" id="PTHR30204:SF58">
    <property type="entry name" value="HTH-TYPE TRANSCRIPTIONAL REGULATOR YFMP"/>
    <property type="match status" value="1"/>
</dbReference>
<dbReference type="Proteomes" id="UP001161391">
    <property type="component" value="Unassembled WGS sequence"/>
</dbReference>
<organism evidence="3 4">
    <name type="scientific">Algimonas ampicilliniresistens</name>
    <dbReference type="NCBI Taxonomy" id="1298735"/>
    <lineage>
        <taxon>Bacteria</taxon>
        <taxon>Pseudomonadati</taxon>
        <taxon>Pseudomonadota</taxon>
        <taxon>Alphaproteobacteria</taxon>
        <taxon>Maricaulales</taxon>
        <taxon>Robiginitomaculaceae</taxon>
        <taxon>Algimonas</taxon>
    </lineage>
</organism>
<accession>A0ABQ5VD39</accession>
<evidence type="ECO:0000313" key="3">
    <source>
        <dbReference type="EMBL" id="GLQ24620.1"/>
    </source>
</evidence>
<dbReference type="PROSITE" id="PS50937">
    <property type="entry name" value="HTH_MERR_2"/>
    <property type="match status" value="1"/>
</dbReference>
<gene>
    <name evidence="3" type="ORF">GCM10007853_24940</name>
</gene>
<protein>
    <recommendedName>
        <fullName evidence="2">HTH merR-type domain-containing protein</fullName>
    </recommendedName>
</protein>
<dbReference type="Pfam" id="PF13411">
    <property type="entry name" value="MerR_1"/>
    <property type="match status" value="1"/>
</dbReference>
<proteinExistence type="predicted"/>
<dbReference type="InterPro" id="IPR009061">
    <property type="entry name" value="DNA-bd_dom_put_sf"/>
</dbReference>
<dbReference type="Gene3D" id="1.10.1660.10">
    <property type="match status" value="1"/>
</dbReference>
<evidence type="ECO:0000313" key="4">
    <source>
        <dbReference type="Proteomes" id="UP001161391"/>
    </source>
</evidence>
<dbReference type="EMBL" id="BSNK01000002">
    <property type="protein sequence ID" value="GLQ24620.1"/>
    <property type="molecule type" value="Genomic_DNA"/>
</dbReference>
<dbReference type="SMART" id="SM00422">
    <property type="entry name" value="HTH_MERR"/>
    <property type="match status" value="1"/>
</dbReference>
<keyword evidence="1" id="KW-0238">DNA-binding</keyword>